<organism evidence="2">
    <name type="scientific">Cacopsylla melanoneura</name>
    <dbReference type="NCBI Taxonomy" id="428564"/>
    <lineage>
        <taxon>Eukaryota</taxon>
        <taxon>Metazoa</taxon>
        <taxon>Ecdysozoa</taxon>
        <taxon>Arthropoda</taxon>
        <taxon>Hexapoda</taxon>
        <taxon>Insecta</taxon>
        <taxon>Pterygota</taxon>
        <taxon>Neoptera</taxon>
        <taxon>Paraneoptera</taxon>
        <taxon>Hemiptera</taxon>
        <taxon>Sternorrhyncha</taxon>
        <taxon>Psylloidea</taxon>
        <taxon>Psyllidae</taxon>
        <taxon>Psyllinae</taxon>
        <taxon>Cacopsylla</taxon>
    </lineage>
</organism>
<sequence>MQTALLCIIYLFGMCFPSFVLIWISISSSPIDSFPILKLAKIVHFYSLISGILLSLHLFPNNSTWCRHYLFNSTSTQISILFSIPFLSNPPQPTLSLHLILISMTNFSTYM</sequence>
<dbReference type="AlphaFoldDB" id="A0A8D8VTP3"/>
<reference evidence="2" key="1">
    <citation type="submission" date="2021-05" db="EMBL/GenBank/DDBJ databases">
        <authorList>
            <person name="Alioto T."/>
            <person name="Alioto T."/>
            <person name="Gomez Garrido J."/>
        </authorList>
    </citation>
    <scope>NUCLEOTIDE SEQUENCE</scope>
</reference>
<accession>A0A8D8VTP3</accession>
<keyword evidence="1" id="KW-0812">Transmembrane</keyword>
<feature type="transmembrane region" description="Helical" evidence="1">
    <location>
        <begin position="38"/>
        <end position="59"/>
    </location>
</feature>
<evidence type="ECO:0000313" key="2">
    <source>
        <dbReference type="EMBL" id="CAG6633290.1"/>
    </source>
</evidence>
<name>A0A8D8VTP3_9HEMI</name>
<feature type="transmembrane region" description="Helical" evidence="1">
    <location>
        <begin position="7"/>
        <end position="26"/>
    </location>
</feature>
<keyword evidence="1" id="KW-0472">Membrane</keyword>
<proteinExistence type="predicted"/>
<evidence type="ECO:0000256" key="1">
    <source>
        <dbReference type="SAM" id="Phobius"/>
    </source>
</evidence>
<keyword evidence="1" id="KW-1133">Transmembrane helix</keyword>
<protein>
    <submittedName>
        <fullName evidence="2">Uncharacterized protein</fullName>
    </submittedName>
</protein>
<dbReference type="EMBL" id="HBUF01082303">
    <property type="protein sequence ID" value="CAG6633290.1"/>
    <property type="molecule type" value="Transcribed_RNA"/>
</dbReference>